<organism evidence="16 17">
    <name type="scientific">Amphibalanus amphitrite</name>
    <name type="common">Striped barnacle</name>
    <name type="synonym">Balanus amphitrite</name>
    <dbReference type="NCBI Taxonomy" id="1232801"/>
    <lineage>
        <taxon>Eukaryota</taxon>
        <taxon>Metazoa</taxon>
        <taxon>Ecdysozoa</taxon>
        <taxon>Arthropoda</taxon>
        <taxon>Crustacea</taxon>
        <taxon>Multicrustacea</taxon>
        <taxon>Cirripedia</taxon>
        <taxon>Thoracica</taxon>
        <taxon>Thoracicalcarea</taxon>
        <taxon>Balanomorpha</taxon>
        <taxon>Balanoidea</taxon>
        <taxon>Balanidae</taxon>
        <taxon>Amphibalaninae</taxon>
        <taxon>Amphibalanus</taxon>
    </lineage>
</organism>
<comment type="similarity">
    <text evidence="2">Belongs to the protein kinase superfamily. CMGC Ser/Thr protein kinase family. MNB/DYRK subfamily.</text>
</comment>
<dbReference type="GO" id="GO:0005634">
    <property type="term" value="C:nucleus"/>
    <property type="evidence" value="ECO:0007669"/>
    <property type="project" value="UniProtKB-SubCell"/>
</dbReference>
<dbReference type="FunFam" id="1.10.510.10:FF:000117">
    <property type="entry name" value="dual specificity tyrosine-phosphorylation-regulated kinase 1A isoform X1"/>
    <property type="match status" value="1"/>
</dbReference>
<dbReference type="PANTHER" id="PTHR24058:SF28">
    <property type="entry name" value="SERINE_THREONINE-PROTEIN KINASE MINIBRAIN"/>
    <property type="match status" value="1"/>
</dbReference>
<protein>
    <recommendedName>
        <fullName evidence="3">dual-specificity kinase</fullName>
        <ecNumber evidence="3">2.7.12.1</ecNumber>
    </recommendedName>
</protein>
<keyword evidence="5" id="KW-0808">Transferase</keyword>
<dbReference type="EMBL" id="VIIS01001793">
    <property type="protein sequence ID" value="KAF0292800.1"/>
    <property type="molecule type" value="Genomic_DNA"/>
</dbReference>
<dbReference type="InterPro" id="IPR008271">
    <property type="entry name" value="Ser/Thr_kinase_AS"/>
</dbReference>
<evidence type="ECO:0000256" key="2">
    <source>
        <dbReference type="ARBA" id="ARBA00008867"/>
    </source>
</evidence>
<dbReference type="SMART" id="SM00220">
    <property type="entry name" value="S_TKc"/>
    <property type="match status" value="1"/>
</dbReference>
<evidence type="ECO:0000256" key="10">
    <source>
        <dbReference type="ARBA" id="ARBA00049003"/>
    </source>
</evidence>
<reference evidence="16 17" key="1">
    <citation type="submission" date="2019-07" db="EMBL/GenBank/DDBJ databases">
        <title>Draft genome assembly of a fouling barnacle, Amphibalanus amphitrite (Darwin, 1854): The first reference genome for Thecostraca.</title>
        <authorList>
            <person name="Kim W."/>
        </authorList>
    </citation>
    <scope>NUCLEOTIDE SEQUENCE [LARGE SCALE GENOMIC DNA]</scope>
    <source>
        <strain evidence="16">SNU_AA5</strain>
        <tissue evidence="16">Soma without cirri and trophi</tissue>
    </source>
</reference>
<dbReference type="FunFam" id="3.30.200.20:FF:000087">
    <property type="entry name" value="Dual specificity tyrosine-phosphorylation-regulated kinase 1A"/>
    <property type="match status" value="1"/>
</dbReference>
<dbReference type="InterPro" id="IPR000719">
    <property type="entry name" value="Prot_kinase_dom"/>
</dbReference>
<evidence type="ECO:0000313" key="16">
    <source>
        <dbReference type="EMBL" id="KAF0292800.1"/>
    </source>
</evidence>
<evidence type="ECO:0000313" key="17">
    <source>
        <dbReference type="Proteomes" id="UP000440578"/>
    </source>
</evidence>
<name>A0A6A4VN22_AMPAM</name>
<feature type="region of interest" description="Disordered" evidence="14">
    <location>
        <begin position="512"/>
        <end position="569"/>
    </location>
</feature>
<evidence type="ECO:0000256" key="11">
    <source>
        <dbReference type="ARBA" id="ARBA00049308"/>
    </source>
</evidence>
<proteinExistence type="inferred from homology"/>
<dbReference type="InterPro" id="IPR050494">
    <property type="entry name" value="Ser_Thr_dual-spec_kinase"/>
</dbReference>
<evidence type="ECO:0000256" key="6">
    <source>
        <dbReference type="ARBA" id="ARBA00022741"/>
    </source>
</evidence>
<dbReference type="Gene3D" id="1.10.510.10">
    <property type="entry name" value="Transferase(Phosphotransferase) domain 1"/>
    <property type="match status" value="1"/>
</dbReference>
<gene>
    <name evidence="16" type="primary">mnb_0</name>
    <name evidence="16" type="ORF">FJT64_009275</name>
</gene>
<feature type="region of interest" description="Disordered" evidence="14">
    <location>
        <begin position="1"/>
        <end position="97"/>
    </location>
</feature>
<comment type="caution">
    <text evidence="16">The sequence shown here is derived from an EMBL/GenBank/DDBJ whole genome shotgun (WGS) entry which is preliminary data.</text>
</comment>
<feature type="compositionally biased region" description="Pro residues" evidence="14">
    <location>
        <begin position="68"/>
        <end position="78"/>
    </location>
</feature>
<comment type="subcellular location">
    <subcellularLocation>
        <location evidence="1">Nucleus</location>
    </subcellularLocation>
</comment>
<feature type="region of interest" description="Disordered" evidence="14">
    <location>
        <begin position="649"/>
        <end position="678"/>
    </location>
</feature>
<dbReference type="AlphaFoldDB" id="A0A6A4VN22"/>
<accession>A0A6A4VN22</accession>
<dbReference type="GO" id="GO:0004674">
    <property type="term" value="F:protein serine/threonine kinase activity"/>
    <property type="evidence" value="ECO:0007669"/>
    <property type="project" value="UniProtKB-KW"/>
</dbReference>
<feature type="compositionally biased region" description="Low complexity" evidence="14">
    <location>
        <begin position="528"/>
        <end position="563"/>
    </location>
</feature>
<feature type="region of interest" description="Disordered" evidence="14">
    <location>
        <begin position="147"/>
        <end position="168"/>
    </location>
</feature>
<keyword evidence="7 16" id="KW-0418">Kinase</keyword>
<keyword evidence="6 13" id="KW-0547">Nucleotide-binding</keyword>
<evidence type="ECO:0000259" key="15">
    <source>
        <dbReference type="PROSITE" id="PS50011"/>
    </source>
</evidence>
<comment type="catalytic activity">
    <reaction evidence="11">
        <text>L-threonyl-[protein] + ATP = O-phospho-L-threonyl-[protein] + ADP + H(+)</text>
        <dbReference type="Rhea" id="RHEA:46608"/>
        <dbReference type="Rhea" id="RHEA-COMP:11060"/>
        <dbReference type="Rhea" id="RHEA-COMP:11605"/>
        <dbReference type="ChEBI" id="CHEBI:15378"/>
        <dbReference type="ChEBI" id="CHEBI:30013"/>
        <dbReference type="ChEBI" id="CHEBI:30616"/>
        <dbReference type="ChEBI" id="CHEBI:61977"/>
        <dbReference type="ChEBI" id="CHEBI:456216"/>
        <dbReference type="EC" id="2.7.12.1"/>
    </reaction>
</comment>
<comment type="catalytic activity">
    <reaction evidence="12">
        <text>L-tyrosyl-[protein] + ATP = O-phospho-L-tyrosyl-[protein] + ADP + H(+)</text>
        <dbReference type="Rhea" id="RHEA:10596"/>
        <dbReference type="Rhea" id="RHEA-COMP:10136"/>
        <dbReference type="Rhea" id="RHEA-COMP:20101"/>
        <dbReference type="ChEBI" id="CHEBI:15378"/>
        <dbReference type="ChEBI" id="CHEBI:30616"/>
        <dbReference type="ChEBI" id="CHEBI:46858"/>
        <dbReference type="ChEBI" id="CHEBI:61978"/>
        <dbReference type="ChEBI" id="CHEBI:456216"/>
        <dbReference type="EC" id="2.7.12.1"/>
    </reaction>
</comment>
<evidence type="ECO:0000256" key="9">
    <source>
        <dbReference type="ARBA" id="ARBA00023242"/>
    </source>
</evidence>
<dbReference type="CDD" id="cd14226">
    <property type="entry name" value="PKc_DYRK1"/>
    <property type="match status" value="1"/>
</dbReference>
<dbReference type="InterPro" id="IPR044131">
    <property type="entry name" value="PKc_DYR1A/1B"/>
</dbReference>
<dbReference type="PANTHER" id="PTHR24058">
    <property type="entry name" value="DUAL SPECIFICITY PROTEIN KINASE"/>
    <property type="match status" value="1"/>
</dbReference>
<dbReference type="GO" id="GO:0004712">
    <property type="term" value="F:protein serine/threonine/tyrosine kinase activity"/>
    <property type="evidence" value="ECO:0007669"/>
    <property type="project" value="UniProtKB-EC"/>
</dbReference>
<dbReference type="InterPro" id="IPR011009">
    <property type="entry name" value="Kinase-like_dom_sf"/>
</dbReference>
<keyword evidence="4" id="KW-0723">Serine/threonine-protein kinase</keyword>
<dbReference type="OrthoDB" id="9332038at2759"/>
<dbReference type="SUPFAM" id="SSF56112">
    <property type="entry name" value="Protein kinase-like (PK-like)"/>
    <property type="match status" value="1"/>
</dbReference>
<evidence type="ECO:0000256" key="4">
    <source>
        <dbReference type="ARBA" id="ARBA00022527"/>
    </source>
</evidence>
<evidence type="ECO:0000256" key="14">
    <source>
        <dbReference type="SAM" id="MobiDB-lite"/>
    </source>
</evidence>
<evidence type="ECO:0000256" key="8">
    <source>
        <dbReference type="ARBA" id="ARBA00022840"/>
    </source>
</evidence>
<evidence type="ECO:0000256" key="7">
    <source>
        <dbReference type="ARBA" id="ARBA00022777"/>
    </source>
</evidence>
<dbReference type="EC" id="2.7.12.1" evidence="3"/>
<evidence type="ECO:0000256" key="13">
    <source>
        <dbReference type="PROSITE-ProRule" id="PRU10141"/>
    </source>
</evidence>
<dbReference type="GO" id="GO:0005524">
    <property type="term" value="F:ATP binding"/>
    <property type="evidence" value="ECO:0007669"/>
    <property type="project" value="UniProtKB-UniRule"/>
</dbReference>
<dbReference type="PROSITE" id="PS00107">
    <property type="entry name" value="PROTEIN_KINASE_ATP"/>
    <property type="match status" value="1"/>
</dbReference>
<evidence type="ECO:0000256" key="5">
    <source>
        <dbReference type="ARBA" id="ARBA00022679"/>
    </source>
</evidence>
<feature type="binding site" evidence="13">
    <location>
        <position position="220"/>
    </location>
    <ligand>
        <name>ATP</name>
        <dbReference type="ChEBI" id="CHEBI:30616"/>
    </ligand>
</feature>
<comment type="catalytic activity">
    <reaction evidence="10">
        <text>L-seryl-[protein] + ATP = O-phospho-L-seryl-[protein] + ADP + H(+)</text>
        <dbReference type="Rhea" id="RHEA:17989"/>
        <dbReference type="Rhea" id="RHEA-COMP:9863"/>
        <dbReference type="Rhea" id="RHEA-COMP:11604"/>
        <dbReference type="ChEBI" id="CHEBI:15378"/>
        <dbReference type="ChEBI" id="CHEBI:29999"/>
        <dbReference type="ChEBI" id="CHEBI:30616"/>
        <dbReference type="ChEBI" id="CHEBI:83421"/>
        <dbReference type="ChEBI" id="CHEBI:456216"/>
        <dbReference type="EC" id="2.7.12.1"/>
    </reaction>
</comment>
<keyword evidence="17" id="KW-1185">Reference proteome</keyword>
<evidence type="ECO:0000256" key="12">
    <source>
        <dbReference type="ARBA" id="ARBA00051680"/>
    </source>
</evidence>
<dbReference type="PROSITE" id="PS00108">
    <property type="entry name" value="PROTEIN_KINASE_ST"/>
    <property type="match status" value="1"/>
</dbReference>
<evidence type="ECO:0000256" key="3">
    <source>
        <dbReference type="ARBA" id="ARBA00013203"/>
    </source>
</evidence>
<dbReference type="InterPro" id="IPR017441">
    <property type="entry name" value="Protein_kinase_ATP_BS"/>
</dbReference>
<dbReference type="Pfam" id="PF00069">
    <property type="entry name" value="Pkinase"/>
    <property type="match status" value="1"/>
</dbReference>
<keyword evidence="8 13" id="KW-0067">ATP-binding</keyword>
<feature type="domain" description="Protein kinase" evidence="15">
    <location>
        <begin position="191"/>
        <end position="510"/>
    </location>
</feature>
<keyword evidence="9" id="KW-0539">Nucleus</keyword>
<sequence>MVSTGSVAGPAQAPDHALADRGPCAPPRDHSALLMGRQQSSSKYQLRSRPGPALPRQTATGGAGRVEPPSPEDSPPPAAGDISSLSSRSPSNGPDLQTMQARIPCRFRDATQAPLRKLTLDLIKTYKHINEAVGNVLPSVTNQVYYTKKRRQQSQREEGGHRKERRLYNDGCDDANNDYIIRAGEKFADRYEIDSLIGKGSFGQVVKAYDHDEQCHVAIKIIKNRRCFLKQARTEVRLLEMMNRADAENKHYIVRLRRHFMWRNHLCLVFELLSYNLYDLLKNTKFSGVSLTLTRKFAQQLCTALRFLSSPELQIIHCDLKPENILLCNPKRSAIKIIDFGSSCQINERMYQYIQSRFYRSPEVLLGIPYDLAIDMWSLGCILVEMHTAESLFSGTDEVDQMNKIVEVLGIPPRSMLDIGPKTRKFFEKLPDGSYVLRRTASGDSPRVPGSRHLHTILGVETGGPGERRLGELGHTVADYLKFKDLVLRLLEYDPKQRMTPLQALQHSFFRRTSDGSTNTGGSGGGAPAAETAAAGRHAPPADPVRAAPAEASPARAEPADPALVAPGSSAAQTVAMECHSPLRTAPPTAGWTRAYRPVGAGYRGHHPHPRLVRTSELASSEALYANTAPAAEPAAAQYANVGPFLLSGGSGPSGSEPGREDSPMRGVCVRRSPLSTH</sequence>
<dbReference type="Proteomes" id="UP000440578">
    <property type="component" value="Unassembled WGS sequence"/>
</dbReference>
<evidence type="ECO:0000256" key="1">
    <source>
        <dbReference type="ARBA" id="ARBA00004123"/>
    </source>
</evidence>
<dbReference type="Gene3D" id="3.30.200.20">
    <property type="entry name" value="Phosphorylase Kinase, domain 1"/>
    <property type="match status" value="1"/>
</dbReference>
<dbReference type="PROSITE" id="PS50011">
    <property type="entry name" value="PROTEIN_KINASE_DOM"/>
    <property type="match status" value="1"/>
</dbReference>